<keyword evidence="3" id="KW-1185">Reference proteome</keyword>
<feature type="compositionally biased region" description="Polar residues" evidence="1">
    <location>
        <begin position="180"/>
        <end position="190"/>
    </location>
</feature>
<feature type="region of interest" description="Disordered" evidence="1">
    <location>
        <begin position="134"/>
        <end position="230"/>
    </location>
</feature>
<proteinExistence type="predicted"/>
<organism evidence="2 3">
    <name type="scientific">Gymnopus androsaceus JB14</name>
    <dbReference type="NCBI Taxonomy" id="1447944"/>
    <lineage>
        <taxon>Eukaryota</taxon>
        <taxon>Fungi</taxon>
        <taxon>Dikarya</taxon>
        <taxon>Basidiomycota</taxon>
        <taxon>Agaricomycotina</taxon>
        <taxon>Agaricomycetes</taxon>
        <taxon>Agaricomycetidae</taxon>
        <taxon>Agaricales</taxon>
        <taxon>Marasmiineae</taxon>
        <taxon>Omphalotaceae</taxon>
        <taxon>Gymnopus</taxon>
    </lineage>
</organism>
<feature type="compositionally biased region" description="Low complexity" evidence="1">
    <location>
        <begin position="154"/>
        <end position="172"/>
    </location>
</feature>
<evidence type="ECO:0000313" key="2">
    <source>
        <dbReference type="EMBL" id="KAE9407080.1"/>
    </source>
</evidence>
<dbReference type="InterPro" id="IPR018822">
    <property type="entry name" value="UPF0646"/>
</dbReference>
<sequence length="444" mass="48701">MVDEPVDYPSAIEPEDVVVMDALQQPHPQEGSTLDSLTMHVPAEIPSQPHLVPVETFVHSTSTDAEALPIAEEPHSLTETHMHSSDQAPVASNGIPEPELVETTAISDEVVLSEPLFVDESSTHPAGSVLEAEHVSSAAHDPAASSYVEGDSSETTVFTEQTQVEEPVQTETLQPVPEQVTESVEASNGATAEEFVSTDSSQVIGPTEAGAEDQQTETQEEHDPHEVSEGVYIDPPPAVFLSFAFLEHPEVCLFNQPSSTTEPSSYAILLSDQPTLYYEPLSTVFDALRNDSELSGVADLSHVELVLDAYDLQLTISEDNIFARETSLHDLNVLHDGSDFSGPLRLRLQLVNPRFIVRYRMLQDQIQRLNLAEVGEEYNVDELNDGFTQETTEQEHGPDYTEETLEQYNQEQGDETADSHLQIEEHTENASSEAQADPTSEGRC</sequence>
<dbReference type="Pfam" id="PF10336">
    <property type="entry name" value="DUF2420"/>
    <property type="match status" value="1"/>
</dbReference>
<accession>A0A6A4IAP2</accession>
<feature type="compositionally biased region" description="Polar residues" evidence="1">
    <location>
        <begin position="429"/>
        <end position="438"/>
    </location>
</feature>
<name>A0A6A4IAP2_9AGAR</name>
<dbReference type="Proteomes" id="UP000799118">
    <property type="component" value="Unassembled WGS sequence"/>
</dbReference>
<feature type="compositionally biased region" description="Basic and acidic residues" evidence="1">
    <location>
        <begin position="417"/>
        <end position="428"/>
    </location>
</feature>
<evidence type="ECO:0000256" key="1">
    <source>
        <dbReference type="SAM" id="MobiDB-lite"/>
    </source>
</evidence>
<gene>
    <name evidence="2" type="ORF">BT96DRAFT_175475</name>
</gene>
<dbReference type="EMBL" id="ML769398">
    <property type="protein sequence ID" value="KAE9407080.1"/>
    <property type="molecule type" value="Genomic_DNA"/>
</dbReference>
<feature type="compositionally biased region" description="Basic and acidic residues" evidence="1">
    <location>
        <begin position="219"/>
        <end position="228"/>
    </location>
</feature>
<dbReference type="AlphaFoldDB" id="A0A6A4IAP2"/>
<dbReference type="OrthoDB" id="2507795at2759"/>
<protein>
    <submittedName>
        <fullName evidence="2">Uncharacterized protein</fullName>
    </submittedName>
</protein>
<feature type="region of interest" description="Disordered" evidence="1">
    <location>
        <begin position="408"/>
        <end position="444"/>
    </location>
</feature>
<evidence type="ECO:0000313" key="3">
    <source>
        <dbReference type="Proteomes" id="UP000799118"/>
    </source>
</evidence>
<reference evidence="2" key="1">
    <citation type="journal article" date="2019" name="Environ. Microbiol.">
        <title>Fungal ecological strategies reflected in gene transcription - a case study of two litter decomposers.</title>
        <authorList>
            <person name="Barbi F."/>
            <person name="Kohler A."/>
            <person name="Barry K."/>
            <person name="Baskaran P."/>
            <person name="Daum C."/>
            <person name="Fauchery L."/>
            <person name="Ihrmark K."/>
            <person name="Kuo A."/>
            <person name="LaButti K."/>
            <person name="Lipzen A."/>
            <person name="Morin E."/>
            <person name="Grigoriev I.V."/>
            <person name="Henrissat B."/>
            <person name="Lindahl B."/>
            <person name="Martin F."/>
        </authorList>
    </citation>
    <scope>NUCLEOTIDE SEQUENCE</scope>
    <source>
        <strain evidence="2">JB14</strain>
    </source>
</reference>